<organism evidence="3 4">
    <name type="scientific">Prosthecobacter fluviatilis</name>
    <dbReference type="NCBI Taxonomy" id="445931"/>
    <lineage>
        <taxon>Bacteria</taxon>
        <taxon>Pseudomonadati</taxon>
        <taxon>Verrucomicrobiota</taxon>
        <taxon>Verrucomicrobiia</taxon>
        <taxon>Verrucomicrobiales</taxon>
        <taxon>Verrucomicrobiaceae</taxon>
        <taxon>Prosthecobacter</taxon>
    </lineage>
</organism>
<evidence type="ECO:0000256" key="1">
    <source>
        <dbReference type="SAM" id="MobiDB-lite"/>
    </source>
</evidence>
<protein>
    <submittedName>
        <fullName evidence="3">Uncharacterized protein</fullName>
    </submittedName>
</protein>
<keyword evidence="4" id="KW-1185">Reference proteome</keyword>
<dbReference type="EMBL" id="JBHSMQ010000001">
    <property type="protein sequence ID" value="MFC5453876.1"/>
    <property type="molecule type" value="Genomic_DNA"/>
</dbReference>
<feature type="signal peptide" evidence="2">
    <location>
        <begin position="1"/>
        <end position="19"/>
    </location>
</feature>
<gene>
    <name evidence="3" type="ORF">ACFQDI_03325</name>
</gene>
<feature type="chain" id="PRO_5046950243" evidence="2">
    <location>
        <begin position="20"/>
        <end position="916"/>
    </location>
</feature>
<evidence type="ECO:0000313" key="3">
    <source>
        <dbReference type="EMBL" id="MFC5453876.1"/>
    </source>
</evidence>
<dbReference type="RefSeq" id="WP_377163382.1">
    <property type="nucleotide sequence ID" value="NZ_JBHSMQ010000001.1"/>
</dbReference>
<keyword evidence="2" id="KW-0732">Signal</keyword>
<proteinExistence type="predicted"/>
<accession>A0ABW0KME8</accession>
<feature type="region of interest" description="Disordered" evidence="1">
    <location>
        <begin position="43"/>
        <end position="91"/>
    </location>
</feature>
<dbReference type="Proteomes" id="UP001596052">
    <property type="component" value="Unassembled WGS sequence"/>
</dbReference>
<feature type="region of interest" description="Disordered" evidence="1">
    <location>
        <begin position="651"/>
        <end position="676"/>
    </location>
</feature>
<reference evidence="4" key="1">
    <citation type="journal article" date="2019" name="Int. J. Syst. Evol. Microbiol.">
        <title>The Global Catalogue of Microorganisms (GCM) 10K type strain sequencing project: providing services to taxonomists for standard genome sequencing and annotation.</title>
        <authorList>
            <consortium name="The Broad Institute Genomics Platform"/>
            <consortium name="The Broad Institute Genome Sequencing Center for Infectious Disease"/>
            <person name="Wu L."/>
            <person name="Ma J."/>
        </authorList>
    </citation>
    <scope>NUCLEOTIDE SEQUENCE [LARGE SCALE GENOMIC DNA]</scope>
    <source>
        <strain evidence="4">CGMCC 4.1469</strain>
    </source>
</reference>
<name>A0ABW0KME8_9BACT</name>
<evidence type="ECO:0000256" key="2">
    <source>
        <dbReference type="SAM" id="SignalP"/>
    </source>
</evidence>
<evidence type="ECO:0000313" key="4">
    <source>
        <dbReference type="Proteomes" id="UP001596052"/>
    </source>
</evidence>
<comment type="caution">
    <text evidence="3">The sequence shown here is derived from an EMBL/GenBank/DDBJ whole genome shotgun (WGS) entry which is preliminary data.</text>
</comment>
<sequence>MFLVRSLLIPLAFASGLYAQPAAMKTREFKVDFDLREMGRSLKAPEQPDPAAGGDPFGPPAAPAAGTDPSGPKRKLFRPAKPPPIPTSKDVLTQMGISFPEGSTSFYDSRTNILRVHNTPEMLQLIEAFFDSTGEGFPRDIVYTLTVVEGPGEIIRQANAAAARTADASAEFRKLLDQAQQPASKVRIVSDACVPAKSGTRATAEAAQERIHTTGLTFDAQGHATLKREMQPLGLELELEPVIGADGITLSTSVLLRLNLAAPQLQPVSITDPGTGKAAEYATTDFFHAEFATAITSLSGSTKLIGIAAPLGKGGAREDRLCAAFLTGTIHVQEPVQAPEAPPPPPTAAPAGMQATDLPVPDGLFTNHWSWPARPLQEWLESQGVPASKGASAVQQNGVLHIINTPANIERIAALADTELEKAPKTISCMLHTVQAPAAFLRGLAQASAVTSDHAALWAQVEAAVARGEGRFIDSLYVETQPEARAKQVSASECLHVEEFGLDAKGRAIPGIAYRNVGSTFEVEPTLNYDGRTVNIEFSYELHPAQPAMRREAFRDPASGLRFDLPVADFHSNHTVTGLIMTKGGTRLISLYQPTGRAAEGLLWATFLKCDVVPQVRPPQGSLHPAAPIAPPDPSSWHTQTFKVPPDFLSSAGSFDSSPSEDKSSKEPRTARSVLESAGIPFPQGASAIYDPKRSILIIRNTRRNLDLVEAYACDFCIRTPSSIAYTAQVFQGPGPLLRQLTAQAAGKCGHRAELDTLLAAVKAGTVQPLSTARIETKFGTQATTTEAHTHTNLSEVKVNDKGETKIVQDTRQVGLTLSIEPAGRADGRVIESALKLEFHPTEPLEHREHILDSQGRSLELPLTDYQVVHLTTGTLIPSGAARLAGLWKPTGKPEFEQEDTLQLLILTCDQLWLEP</sequence>
<feature type="compositionally biased region" description="Basic and acidic residues" evidence="1">
    <location>
        <begin position="660"/>
        <end position="670"/>
    </location>
</feature>